<keyword evidence="6" id="KW-0132">Cell division</keyword>
<sequence length="255" mass="30038">MHFFFQVVVMSVSAVNVNPLIAKDMKNGNLLCMICNTQVKSKIWTAHSNGRKHRENIELLKKRHAARQFVSKRPAPEDYPQPSSSVPSKKPREERVEEEMSANFTPAQTPWQRGTKNVENRLKRPIPKNVIEGVPEGFFDDEKLNNRVVETIERQANMEHEYANFLNELNEAEKEEEEREDLEEQTSAIEHDIEHIDEQIDHWRRVNRLELRRDEIYKLSMKETEMTRILKDEEVMSDDDSVELDNPCNWRNKGI</sequence>
<feature type="domain" description="U1-type" evidence="17">
    <location>
        <begin position="27"/>
        <end position="60"/>
    </location>
</feature>
<evidence type="ECO:0000256" key="9">
    <source>
        <dbReference type="ARBA" id="ARBA00022776"/>
    </source>
</evidence>
<keyword evidence="11 15" id="KW-0175">Coiled coil</keyword>
<evidence type="ECO:0000256" key="12">
    <source>
        <dbReference type="ARBA" id="ARBA00023242"/>
    </source>
</evidence>
<evidence type="ECO:0000256" key="13">
    <source>
        <dbReference type="ARBA" id="ARBA00023306"/>
    </source>
</evidence>
<feature type="region of interest" description="Disordered" evidence="16">
    <location>
        <begin position="71"/>
        <end position="112"/>
    </location>
</feature>
<evidence type="ECO:0000256" key="16">
    <source>
        <dbReference type="SAM" id="MobiDB-lite"/>
    </source>
</evidence>
<evidence type="ECO:0000256" key="14">
    <source>
        <dbReference type="ARBA" id="ARBA00030672"/>
    </source>
</evidence>
<keyword evidence="8" id="KW-0863">Zinc-finger</keyword>
<evidence type="ECO:0000256" key="3">
    <source>
        <dbReference type="ARBA" id="ARBA00017358"/>
    </source>
</evidence>
<protein>
    <recommendedName>
        <fullName evidence="3">Zinc finger protein 830</fullName>
    </recommendedName>
    <alternativeName>
        <fullName evidence="14">Coiled-coil domain-containing protein 16</fullName>
    </alternativeName>
</protein>
<keyword evidence="18" id="KW-1185">Reference proteome</keyword>
<evidence type="ECO:0000256" key="5">
    <source>
        <dbReference type="ARBA" id="ARBA00022473"/>
    </source>
</evidence>
<dbReference type="PANTHER" id="PTHR13278">
    <property type="entry name" value="ZINC FINGER PROTEIN 830"/>
    <property type="match status" value="1"/>
</dbReference>
<dbReference type="GO" id="GO:0008270">
    <property type="term" value="F:zinc ion binding"/>
    <property type="evidence" value="ECO:0007669"/>
    <property type="project" value="UniProtKB-KW"/>
</dbReference>
<evidence type="ECO:0000256" key="4">
    <source>
        <dbReference type="ARBA" id="ARBA00022454"/>
    </source>
</evidence>
<name>A0A915ALY4_PARUN</name>
<dbReference type="WBParaSite" id="PgR008_g198_t01">
    <property type="protein sequence ID" value="PgR008_g198_t01"/>
    <property type="gene ID" value="PgR008_g198"/>
</dbReference>
<comment type="subcellular location">
    <subcellularLocation>
        <location evidence="1">Chromosome</location>
    </subcellularLocation>
    <subcellularLocation>
        <location evidence="2">Nucleus speckle</location>
    </subcellularLocation>
</comment>
<evidence type="ECO:0000256" key="11">
    <source>
        <dbReference type="ARBA" id="ARBA00023054"/>
    </source>
</evidence>
<dbReference type="GO" id="GO:0005681">
    <property type="term" value="C:spliceosomal complex"/>
    <property type="evidence" value="ECO:0007669"/>
    <property type="project" value="InterPro"/>
</dbReference>
<dbReference type="GO" id="GO:0044773">
    <property type="term" value="P:mitotic DNA damage checkpoint signaling"/>
    <property type="evidence" value="ECO:0007669"/>
    <property type="project" value="TreeGrafter"/>
</dbReference>
<dbReference type="GO" id="GO:0033260">
    <property type="term" value="P:nuclear DNA replication"/>
    <property type="evidence" value="ECO:0007669"/>
    <property type="project" value="TreeGrafter"/>
</dbReference>
<feature type="compositionally biased region" description="Polar residues" evidence="16">
    <location>
        <begin position="102"/>
        <end position="112"/>
    </location>
</feature>
<dbReference type="Proteomes" id="UP000887569">
    <property type="component" value="Unplaced"/>
</dbReference>
<dbReference type="SMART" id="SM00451">
    <property type="entry name" value="ZnF_U1"/>
    <property type="match status" value="1"/>
</dbReference>
<reference evidence="19" key="1">
    <citation type="submission" date="2022-11" db="UniProtKB">
        <authorList>
            <consortium name="WormBaseParasite"/>
        </authorList>
    </citation>
    <scope>IDENTIFICATION</scope>
</reference>
<evidence type="ECO:0000256" key="8">
    <source>
        <dbReference type="ARBA" id="ARBA00022771"/>
    </source>
</evidence>
<evidence type="ECO:0000256" key="15">
    <source>
        <dbReference type="SAM" id="Coils"/>
    </source>
</evidence>
<keyword evidence="9" id="KW-0498">Mitosis</keyword>
<keyword evidence="12" id="KW-0539">Nucleus</keyword>
<dbReference type="InterPro" id="IPR036236">
    <property type="entry name" value="Znf_C2H2_sf"/>
</dbReference>
<dbReference type="GO" id="GO:0033314">
    <property type="term" value="P:mitotic DNA replication checkpoint signaling"/>
    <property type="evidence" value="ECO:0007669"/>
    <property type="project" value="TreeGrafter"/>
</dbReference>
<evidence type="ECO:0000259" key="17">
    <source>
        <dbReference type="SMART" id="SM00451"/>
    </source>
</evidence>
<evidence type="ECO:0000256" key="1">
    <source>
        <dbReference type="ARBA" id="ARBA00004286"/>
    </source>
</evidence>
<dbReference type="GO" id="GO:0003676">
    <property type="term" value="F:nucleic acid binding"/>
    <property type="evidence" value="ECO:0007669"/>
    <property type="project" value="InterPro"/>
</dbReference>
<dbReference type="GO" id="GO:0051301">
    <property type="term" value="P:cell division"/>
    <property type="evidence" value="ECO:0007669"/>
    <property type="project" value="UniProtKB-KW"/>
</dbReference>
<dbReference type="GO" id="GO:0005694">
    <property type="term" value="C:chromosome"/>
    <property type="evidence" value="ECO:0007669"/>
    <property type="project" value="UniProtKB-SubCell"/>
</dbReference>
<keyword evidence="4" id="KW-0158">Chromosome</keyword>
<evidence type="ECO:0000256" key="6">
    <source>
        <dbReference type="ARBA" id="ARBA00022618"/>
    </source>
</evidence>
<evidence type="ECO:0000313" key="18">
    <source>
        <dbReference type="Proteomes" id="UP000887569"/>
    </source>
</evidence>
<evidence type="ECO:0000256" key="10">
    <source>
        <dbReference type="ARBA" id="ARBA00022833"/>
    </source>
</evidence>
<dbReference type="SUPFAM" id="SSF57667">
    <property type="entry name" value="beta-beta-alpha zinc fingers"/>
    <property type="match status" value="1"/>
</dbReference>
<keyword evidence="10" id="KW-0862">Zinc</keyword>
<accession>A0A915ALY4</accession>
<dbReference type="GO" id="GO:0016607">
    <property type="term" value="C:nuclear speck"/>
    <property type="evidence" value="ECO:0007669"/>
    <property type="project" value="UniProtKB-SubCell"/>
</dbReference>
<dbReference type="InterPro" id="IPR003604">
    <property type="entry name" value="Matrin/U1-like-C_Znf_C2H2"/>
</dbReference>
<dbReference type="AlphaFoldDB" id="A0A915ALY4"/>
<keyword evidence="5" id="KW-0217">Developmental protein</keyword>
<organism evidence="18 19">
    <name type="scientific">Parascaris univalens</name>
    <name type="common">Nematode worm</name>
    <dbReference type="NCBI Taxonomy" id="6257"/>
    <lineage>
        <taxon>Eukaryota</taxon>
        <taxon>Metazoa</taxon>
        <taxon>Ecdysozoa</taxon>
        <taxon>Nematoda</taxon>
        <taxon>Chromadorea</taxon>
        <taxon>Rhabditida</taxon>
        <taxon>Spirurina</taxon>
        <taxon>Ascaridomorpha</taxon>
        <taxon>Ascaridoidea</taxon>
        <taxon>Ascarididae</taxon>
        <taxon>Parascaris</taxon>
    </lineage>
</organism>
<dbReference type="InterPro" id="IPR040050">
    <property type="entry name" value="ZNF830-like"/>
</dbReference>
<evidence type="ECO:0000313" key="19">
    <source>
        <dbReference type="WBParaSite" id="PgR008_g198_t01"/>
    </source>
</evidence>
<evidence type="ECO:0000256" key="2">
    <source>
        <dbReference type="ARBA" id="ARBA00004324"/>
    </source>
</evidence>
<proteinExistence type="predicted"/>
<dbReference type="InterPro" id="IPR059039">
    <property type="entry name" value="ZNF380_CC"/>
</dbReference>
<keyword evidence="13" id="KW-0131">Cell cycle</keyword>
<dbReference type="PANTHER" id="PTHR13278:SF0">
    <property type="entry name" value="ZINC FINGER PROTEIN 830"/>
    <property type="match status" value="1"/>
</dbReference>
<keyword evidence="7" id="KW-0479">Metal-binding</keyword>
<dbReference type="Pfam" id="PF23406">
    <property type="entry name" value="ZNF380_CC"/>
    <property type="match status" value="1"/>
</dbReference>
<feature type="coiled-coil region" evidence="15">
    <location>
        <begin position="155"/>
        <end position="199"/>
    </location>
</feature>
<evidence type="ECO:0000256" key="7">
    <source>
        <dbReference type="ARBA" id="ARBA00022723"/>
    </source>
</evidence>